<dbReference type="AlphaFoldDB" id="A0A8J9ZE58"/>
<keyword evidence="6" id="KW-0832">Ubl conjugation</keyword>
<organism evidence="20 21">
    <name type="scientific">Branchiostoma lanceolatum</name>
    <name type="common">Common lancelet</name>
    <name type="synonym">Amphioxus lanceolatum</name>
    <dbReference type="NCBI Taxonomy" id="7740"/>
    <lineage>
        <taxon>Eukaryota</taxon>
        <taxon>Metazoa</taxon>
        <taxon>Chordata</taxon>
        <taxon>Cephalochordata</taxon>
        <taxon>Leptocardii</taxon>
        <taxon>Amphioxiformes</taxon>
        <taxon>Branchiostomatidae</taxon>
        <taxon>Branchiostoma</taxon>
    </lineage>
</organism>
<evidence type="ECO:0000256" key="13">
    <source>
        <dbReference type="ARBA" id="ARBA00056268"/>
    </source>
</evidence>
<feature type="compositionally biased region" description="Low complexity" evidence="18">
    <location>
        <begin position="232"/>
        <end position="267"/>
    </location>
</feature>
<feature type="domain" description="Histone deacetylase interacting" evidence="19">
    <location>
        <begin position="547"/>
        <end position="647"/>
    </location>
</feature>
<dbReference type="InterPro" id="IPR003822">
    <property type="entry name" value="PAH"/>
</dbReference>
<comment type="subcellular location">
    <subcellularLocation>
        <location evidence="1">Nucleus</location>
        <location evidence="1">Nucleolus</location>
    </subcellularLocation>
</comment>
<dbReference type="FunFam" id="1.20.1160.11:FF:000001">
    <property type="entry name" value="Paired amphipathic helix protein Sin3"/>
    <property type="match status" value="1"/>
</dbReference>
<evidence type="ECO:0000256" key="4">
    <source>
        <dbReference type="ARBA" id="ARBA00022553"/>
    </source>
</evidence>
<dbReference type="EMBL" id="OV696704">
    <property type="protein sequence ID" value="CAH1252012.1"/>
    <property type="molecule type" value="Genomic_DNA"/>
</dbReference>
<dbReference type="PANTHER" id="PTHR12346">
    <property type="entry name" value="SIN3B-RELATED"/>
    <property type="match status" value="1"/>
</dbReference>
<evidence type="ECO:0000259" key="19">
    <source>
        <dbReference type="SMART" id="SM00761"/>
    </source>
</evidence>
<feature type="compositionally biased region" description="Low complexity" evidence="18">
    <location>
        <begin position="211"/>
        <end position="222"/>
    </location>
</feature>
<dbReference type="Proteomes" id="UP000838412">
    <property type="component" value="Chromosome 19"/>
</dbReference>
<evidence type="ECO:0000256" key="9">
    <source>
        <dbReference type="ARBA" id="ARBA00023054"/>
    </source>
</evidence>
<feature type="region of interest" description="Disordered" evidence="18">
    <location>
        <begin position="211"/>
        <end position="291"/>
    </location>
</feature>
<dbReference type="FunFam" id="1.20.1160.11:FF:000002">
    <property type="entry name" value="Paired amphipathic helix protein SIN3"/>
    <property type="match status" value="1"/>
</dbReference>
<evidence type="ECO:0000256" key="1">
    <source>
        <dbReference type="ARBA" id="ARBA00004604"/>
    </source>
</evidence>
<dbReference type="InterPro" id="IPR031693">
    <property type="entry name" value="Sin3_C"/>
</dbReference>
<keyword evidence="12" id="KW-0539">Nucleus</keyword>
<dbReference type="OrthoDB" id="10265969at2759"/>
<dbReference type="SUPFAM" id="SSF47762">
    <property type="entry name" value="PAH2 domain"/>
    <property type="match status" value="3"/>
</dbReference>
<dbReference type="Pfam" id="PF16879">
    <property type="entry name" value="Sin3a_C"/>
    <property type="match status" value="1"/>
</dbReference>
<evidence type="ECO:0000256" key="3">
    <source>
        <dbReference type="ARBA" id="ARBA00022499"/>
    </source>
</evidence>
<evidence type="ECO:0000256" key="16">
    <source>
        <dbReference type="ARBA" id="ARBA00075105"/>
    </source>
</evidence>
<evidence type="ECO:0000256" key="14">
    <source>
        <dbReference type="ARBA" id="ARBA00061761"/>
    </source>
</evidence>
<evidence type="ECO:0000256" key="8">
    <source>
        <dbReference type="ARBA" id="ARBA00023015"/>
    </source>
</evidence>
<dbReference type="PANTHER" id="PTHR12346:SF0">
    <property type="entry name" value="SIN3A, ISOFORM G"/>
    <property type="match status" value="1"/>
</dbReference>
<feature type="region of interest" description="Disordered" evidence="18">
    <location>
        <begin position="394"/>
        <end position="430"/>
    </location>
</feature>
<keyword evidence="21" id="KW-1185">Reference proteome</keyword>
<evidence type="ECO:0000256" key="10">
    <source>
        <dbReference type="ARBA" id="ARBA00023108"/>
    </source>
</evidence>
<evidence type="ECO:0000256" key="17">
    <source>
        <dbReference type="ARBA" id="ARBA00081271"/>
    </source>
</evidence>
<dbReference type="GO" id="GO:0005730">
    <property type="term" value="C:nucleolus"/>
    <property type="evidence" value="ECO:0007669"/>
    <property type="project" value="UniProtKB-SubCell"/>
</dbReference>
<protein>
    <recommendedName>
        <fullName evidence="15">Paired amphipathic helix protein Sin3a</fullName>
    </recommendedName>
    <alternativeName>
        <fullName evidence="16">Histone deacetylase complex subunit Sin3a</fullName>
    </alternativeName>
    <alternativeName>
        <fullName evidence="17">Transcriptional corepressor Sin3a</fullName>
    </alternativeName>
</protein>
<keyword evidence="7" id="KW-0007">Acetylation</keyword>
<dbReference type="Pfam" id="PF02671">
    <property type="entry name" value="PAH"/>
    <property type="match status" value="3"/>
</dbReference>
<dbReference type="InterPro" id="IPR039774">
    <property type="entry name" value="Sin3-like"/>
</dbReference>
<gene>
    <name evidence="20" type="primary">SIN3A</name>
    <name evidence="20" type="ORF">BLAG_LOCUS12210</name>
</gene>
<dbReference type="Gene3D" id="1.20.1160.11">
    <property type="entry name" value="Paired amphipathic helix"/>
    <property type="match status" value="3"/>
</dbReference>
<evidence type="ECO:0000256" key="5">
    <source>
        <dbReference type="ARBA" id="ARBA00022737"/>
    </source>
</evidence>
<keyword evidence="4" id="KW-0597">Phosphoprotein</keyword>
<dbReference type="GO" id="GO:0061629">
    <property type="term" value="F:RNA polymerase II-specific DNA-binding transcription factor binding"/>
    <property type="evidence" value="ECO:0007669"/>
    <property type="project" value="UniProtKB-ARBA"/>
</dbReference>
<keyword evidence="11" id="KW-0804">Transcription</keyword>
<keyword evidence="9" id="KW-0175">Coiled coil</keyword>
<dbReference type="GO" id="GO:0000122">
    <property type="term" value="P:negative regulation of transcription by RNA polymerase II"/>
    <property type="evidence" value="ECO:0007669"/>
    <property type="project" value="TreeGrafter"/>
</dbReference>
<evidence type="ECO:0000256" key="2">
    <source>
        <dbReference type="ARBA" id="ARBA00022491"/>
    </source>
</evidence>
<feature type="compositionally biased region" description="Low complexity" evidence="18">
    <location>
        <begin position="81"/>
        <end position="106"/>
    </location>
</feature>
<comment type="function">
    <text evidence="13">Acts as a transcriptional repressor. Corepressor for REST. Interacts with MXI1 to repress MYC responsive genes and antagonize MYC oncogenic activities. Also interacts with MXD1-MAX heterodimers to repress transcription by tethering SIN3A to DNA. Acts cooperatively with OGT to repress transcription in parallel with histone deacetylation. Involved in the control of the circadian rhythms. Required for the transcriptional repression of circadian target genes, such as PER1, mediated by the large PER complex through histone deacetylation. Cooperates with FOXK1 to regulate cell cycle progression probably by repressing cell cycle inhibitor genes expression. Required for cortical neuron differentiation and callosal axon elongation.</text>
</comment>
<evidence type="ECO:0000256" key="15">
    <source>
        <dbReference type="ARBA" id="ARBA00068512"/>
    </source>
</evidence>
<evidence type="ECO:0000256" key="7">
    <source>
        <dbReference type="ARBA" id="ARBA00022990"/>
    </source>
</evidence>
<evidence type="ECO:0000313" key="20">
    <source>
        <dbReference type="EMBL" id="CAH1252012.1"/>
    </source>
</evidence>
<accession>A0A8J9ZE58</accession>
<keyword evidence="5" id="KW-0677">Repeat</keyword>
<proteinExistence type="predicted"/>
<dbReference type="InterPro" id="IPR013194">
    <property type="entry name" value="HDAC_interact_dom"/>
</dbReference>
<dbReference type="GO" id="GO:0048511">
    <property type="term" value="P:rhythmic process"/>
    <property type="evidence" value="ECO:0007669"/>
    <property type="project" value="UniProtKB-KW"/>
</dbReference>
<keyword evidence="10" id="KW-0090">Biological rhythms</keyword>
<keyword evidence="8" id="KW-0805">Transcription regulation</keyword>
<evidence type="ECO:0000256" key="18">
    <source>
        <dbReference type="SAM" id="MobiDB-lite"/>
    </source>
</evidence>
<sequence>MKRHLEEQGESVFPGRRMEQGTAGYQHPRILAPAPAHTSVYDLPTATGENMPGSMQYPAVQGYQVASVSQSGAATHHSHPAVVHATPHQAQQQAHQQQGLHQAHAHTQAHVALVGQQQQQQQQQHQQQQQQFQRLKVEDALSYLDQVKLQFGNQPQVYNDFLDIMKEFKSQSIDTPGVINRVSNLFKGHPDLIVGFNTFLPPGYKIEVQQSDGQVSVSSPGGNTTLTHAGIPRPQTPVMTQQQPVQHSPPQQQPPSQSQASFPPVQQTSAGATMVQAPQLSSSPNTQGSQPVEFNHAINYVNKIKNRFQGQPDIYKAFLEILHTYQKEQRNIKEGYATAPTLTEAEVYAQVAKLFQNQEDLLAEFGQFLPDANAAAAQFAAQQREVQQREAQVRNDHGSTVKKQSSFSKAQRGNHVRRPGGPMGSVPPKKMKTGLKDISLAEAGKHGTLTEFAFFDKVRKALHSQDVYENFLRCLVLFNQEVISRAELVQLVTPFLGHVKLPFRKFPELFNWFKQFLGYQESDRIEALPMKSEKGSEGKHMEIDYSSCKRLGSSYRALPKSFTQPKCSGRTVLCKQVLNDTWVSFPSWSEDSTFVTSRKTQYEEHIYRCEDERYELDVVLETNLSTIRVLEAVQKKLSRMSSEEAAKFRLDSCLGGTSEVIHRKAIQRIYGDKAPDIIEGLRKNPAVAVPLVLRRLKAKEEEWREAKRGFDKIWREQNEKYYLKSLDHQGINFKQTDSKALRSKSFLNEIETIFDERQEAAAEGAGDVSGPHIVLTYQDTGIMDDAAGLVVYHMKRQTSIHKEDKQKIKWLLYQFLPDFFYLPRGKLSDDEMEDRDDDGEAEACRNLAALKQAIISPAPMPSLGAKPPLRGLDPDGCSLLLGNNNWYLFLRLHHILCERLLKVYKQAMLVAEQEGRGQRRHESTAVALRLKASPDIDPEEYYPVFLEMVRNLLDGNLEPTQFEDQLREMFGIHAYITFTMDKLIQNIVRQLQHLASDEVCLQLTDLHLQEVRTGGLQPSADSANTGQVELAYQHKAEQIVADENLFRIVYMPAAHKLTLELLDTEGDQSDDPVEVEKWSDYVDKYVNNETPVAPDLRQQMSKKPVFLPRNIRQTQRQHAEQEGPGEDVGKWDNPLGGVEVKANMECKFNLNSYKMVYVVNSEDYMYRRTAIRRARESHRQVFRVMHKRFSHWWNNWQKEHVSPTEEAQTQDWLLGRVDGLVPCQTSSRPQAMENCHYTKYVVEYGPPEQT</sequence>
<evidence type="ECO:0000256" key="6">
    <source>
        <dbReference type="ARBA" id="ARBA00022843"/>
    </source>
</evidence>
<keyword evidence="2" id="KW-0678">Repressor</keyword>
<evidence type="ECO:0000313" key="21">
    <source>
        <dbReference type="Proteomes" id="UP000838412"/>
    </source>
</evidence>
<dbReference type="FunFam" id="1.20.1160.11:FF:000004">
    <property type="entry name" value="Paired amphipathic helix protein Sin3a"/>
    <property type="match status" value="1"/>
</dbReference>
<comment type="subunit">
    <text evidence="14">Interacts with ARID4B, BRMS1L, HCFC1, HDAC1, HDAC2, MXI1, SAP30L, SAP130, SFPQ and TOPORS. Interacts with OGT (via TPRs 1-6); the interaction mediates transcriptional repression in parallel with histone deacetylase. Interacts with BAZ2A, MXD1, MXD3, MXD4, MBD2, DACH1, NCOR1, NR4A2, REST, RLIM, SAP30, SETDB1, SMYD2, and SUDS3. Interacts with PHF12 in a complex composed of HDAC1, PHF12 and SAP30. Interacts with TET1; the interaction recruits SIN3A to gene promoters. The large PER complex involved in the histone deacetylation is composed of at least HDAC1, PER2, SFPQ and SIN3A. Interacts with KLF11. Interacts with PPHLN1. Found in a complex with YY1, GON4L and HDAC1. Interacts (via PAH2) with FOXK1. Interacts with FOXK2. Found in a complex composed of at least SINHCAF, SIN3A, HDAC1, SAP30, RBBP4, OGT and TET1. Interacts with SINHCAF. Interacts with SPHK2.</text>
</comment>
<dbReference type="InterPro" id="IPR036600">
    <property type="entry name" value="PAH_sf"/>
</dbReference>
<keyword evidence="3" id="KW-1017">Isopeptide bond</keyword>
<feature type="compositionally biased region" description="Polar residues" evidence="18">
    <location>
        <begin position="401"/>
        <end position="411"/>
    </location>
</feature>
<feature type="region of interest" description="Disordered" evidence="18">
    <location>
        <begin position="68"/>
        <end position="106"/>
    </location>
</feature>
<reference evidence="20" key="1">
    <citation type="submission" date="2022-01" db="EMBL/GenBank/DDBJ databases">
        <authorList>
            <person name="Braso-Vives M."/>
        </authorList>
    </citation>
    <scope>NUCLEOTIDE SEQUENCE</scope>
</reference>
<dbReference type="SMART" id="SM00761">
    <property type="entry name" value="HDAC_interact"/>
    <property type="match status" value="1"/>
</dbReference>
<dbReference type="GO" id="GO:0003714">
    <property type="term" value="F:transcription corepressor activity"/>
    <property type="evidence" value="ECO:0007669"/>
    <property type="project" value="InterPro"/>
</dbReference>
<feature type="compositionally biased region" description="Polar residues" evidence="18">
    <location>
        <begin position="268"/>
        <end position="291"/>
    </location>
</feature>
<name>A0A8J9ZE58_BRALA</name>
<dbReference type="Pfam" id="PF08295">
    <property type="entry name" value="Sin3_corepress"/>
    <property type="match status" value="1"/>
</dbReference>
<evidence type="ECO:0000256" key="11">
    <source>
        <dbReference type="ARBA" id="ARBA00023163"/>
    </source>
</evidence>
<dbReference type="GO" id="GO:0070822">
    <property type="term" value="C:Sin3-type complex"/>
    <property type="evidence" value="ECO:0007669"/>
    <property type="project" value="TreeGrafter"/>
</dbReference>
<evidence type="ECO:0000256" key="12">
    <source>
        <dbReference type="ARBA" id="ARBA00023242"/>
    </source>
</evidence>